<dbReference type="PANTHER" id="PTHR43453">
    <property type="entry name" value="RRNA METHYLASE-LIKE"/>
    <property type="match status" value="1"/>
</dbReference>
<gene>
    <name evidence="8" type="ORF">B0H50_1436</name>
</gene>
<keyword evidence="4" id="KW-0949">S-adenosyl-L-methionine</keyword>
<dbReference type="EMBL" id="QGHD01000043">
    <property type="protein sequence ID" value="PWK88466.1"/>
    <property type="molecule type" value="Genomic_DNA"/>
</dbReference>
<dbReference type="InterPro" id="IPR001537">
    <property type="entry name" value="SpoU_MeTrfase"/>
</dbReference>
<accession>A0ABX5LHF1</accession>
<evidence type="ECO:0000256" key="2">
    <source>
        <dbReference type="ARBA" id="ARBA00022603"/>
    </source>
</evidence>
<dbReference type="Gene3D" id="3.40.1280.10">
    <property type="match status" value="1"/>
</dbReference>
<dbReference type="PANTHER" id="PTHR43453:SF1">
    <property type="entry name" value="TRNA_RRNA METHYLTRANSFERASE SPOU TYPE DOMAIN-CONTAINING PROTEIN"/>
    <property type="match status" value="1"/>
</dbReference>
<comment type="caution">
    <text evidence="8">The sequence shown here is derived from an EMBL/GenBank/DDBJ whole genome shotgun (WGS) entry which is preliminary data.</text>
</comment>
<sequence>MYSERKFLALAQATQAKRFAELLRILILQLGNDISQVKSEYTQYANWLKFPAEKNLDGKNQTELIELYKEFRTEAGLGFERDVYLENEPGDRTESVLPTIPYGVLVHNLRSAFNVGSIFRTVDCLGLSAVHLSGYTPDISHAMLKSAARGTEKWVESKRWNSPLECIRFARENGYAIIALETGEGSVPIQNVEWPKNALILLGNEELGIAPELLNECSLRVEIPMAGRKASMNVANAFAILAYAIRSGYRF</sequence>
<evidence type="ECO:0000256" key="4">
    <source>
        <dbReference type="ARBA" id="ARBA00022691"/>
    </source>
</evidence>
<dbReference type="InterPro" id="IPR029026">
    <property type="entry name" value="tRNA_m1G_MTases_N"/>
</dbReference>
<protein>
    <submittedName>
        <fullName evidence="8">SpoU rRNA methylase family protein</fullName>
    </submittedName>
</protein>
<reference evidence="8 9" key="1">
    <citation type="submission" date="2018-05" db="EMBL/GenBank/DDBJ databases">
        <title>Animal gut microbial communities from fecal samples from Wisconsin, USA.</title>
        <authorList>
            <person name="Neumann A."/>
        </authorList>
    </citation>
    <scope>NUCLEOTIDE SEQUENCE [LARGE SCALE GENOMIC DNA]</scope>
    <source>
        <strain evidence="8 9">UWS4</strain>
    </source>
</reference>
<keyword evidence="5" id="KW-0819">tRNA processing</keyword>
<dbReference type="GO" id="GO:0032259">
    <property type="term" value="P:methylation"/>
    <property type="evidence" value="ECO:0007669"/>
    <property type="project" value="UniProtKB-KW"/>
</dbReference>
<keyword evidence="6" id="KW-0694">RNA-binding</keyword>
<name>A0ABX5LHF1_9BACT</name>
<dbReference type="SUPFAM" id="SSF75217">
    <property type="entry name" value="alpha/beta knot"/>
    <property type="match status" value="1"/>
</dbReference>
<dbReference type="Pfam" id="PF00588">
    <property type="entry name" value="SpoU_methylase"/>
    <property type="match status" value="1"/>
</dbReference>
<keyword evidence="3" id="KW-0808">Transferase</keyword>
<dbReference type="RefSeq" id="WP_109587869.1">
    <property type="nucleotide sequence ID" value="NZ_QGHD01000043.1"/>
</dbReference>
<keyword evidence="9" id="KW-1185">Reference proteome</keyword>
<dbReference type="GO" id="GO:0008168">
    <property type="term" value="F:methyltransferase activity"/>
    <property type="evidence" value="ECO:0007669"/>
    <property type="project" value="UniProtKB-KW"/>
</dbReference>
<evidence type="ECO:0000256" key="1">
    <source>
        <dbReference type="ARBA" id="ARBA00022555"/>
    </source>
</evidence>
<feature type="domain" description="tRNA/rRNA methyltransferase SpoU type" evidence="7">
    <location>
        <begin position="104"/>
        <end position="243"/>
    </location>
</feature>
<proteinExistence type="predicted"/>
<evidence type="ECO:0000256" key="5">
    <source>
        <dbReference type="ARBA" id="ARBA00022694"/>
    </source>
</evidence>
<evidence type="ECO:0000313" key="9">
    <source>
        <dbReference type="Proteomes" id="UP000245523"/>
    </source>
</evidence>
<organism evidence="8 9">
    <name type="scientific">Hallerella porci</name>
    <dbReference type="NCBI Taxonomy" id="1945871"/>
    <lineage>
        <taxon>Bacteria</taxon>
        <taxon>Pseudomonadati</taxon>
        <taxon>Fibrobacterota</taxon>
        <taxon>Fibrobacteria</taxon>
        <taxon>Fibrobacterales</taxon>
        <taxon>Fibrobacteraceae</taxon>
        <taxon>Hallerella</taxon>
    </lineage>
</organism>
<dbReference type="InterPro" id="IPR029028">
    <property type="entry name" value="Alpha/beta_knot_MTases"/>
</dbReference>
<evidence type="ECO:0000313" key="8">
    <source>
        <dbReference type="EMBL" id="PWK88466.1"/>
    </source>
</evidence>
<evidence type="ECO:0000256" key="6">
    <source>
        <dbReference type="ARBA" id="ARBA00022884"/>
    </source>
</evidence>
<keyword evidence="2 8" id="KW-0489">Methyltransferase</keyword>
<evidence type="ECO:0000256" key="3">
    <source>
        <dbReference type="ARBA" id="ARBA00022679"/>
    </source>
</evidence>
<evidence type="ECO:0000259" key="7">
    <source>
        <dbReference type="Pfam" id="PF00588"/>
    </source>
</evidence>
<dbReference type="InterPro" id="IPR033671">
    <property type="entry name" value="TrmH"/>
</dbReference>
<dbReference type="Proteomes" id="UP000245523">
    <property type="component" value="Unassembled WGS sequence"/>
</dbReference>
<keyword evidence="1" id="KW-0820">tRNA-binding</keyword>